<evidence type="ECO:0000256" key="4">
    <source>
        <dbReference type="ARBA" id="ARBA00022840"/>
    </source>
</evidence>
<dbReference type="EMBL" id="LKHV01000008">
    <property type="protein sequence ID" value="KRG18307.1"/>
    <property type="molecule type" value="Genomic_DNA"/>
</dbReference>
<dbReference type="Gene3D" id="3.40.50.1000">
    <property type="entry name" value="HAD superfamily/HAD-like"/>
    <property type="match status" value="1"/>
</dbReference>
<dbReference type="Gene3D" id="1.10.510.10">
    <property type="entry name" value="Transferase(Phosphotransferase) domain 1"/>
    <property type="match status" value="1"/>
</dbReference>
<keyword evidence="4 5" id="KW-0067">ATP-binding</keyword>
<evidence type="ECO:0000259" key="6">
    <source>
        <dbReference type="PROSITE" id="PS50011"/>
    </source>
</evidence>
<feature type="domain" description="Protein kinase" evidence="6">
    <location>
        <begin position="292"/>
        <end position="578"/>
    </location>
</feature>
<keyword evidence="1 7" id="KW-0808">Transferase</keyword>
<comment type="caution">
    <text evidence="7">The sequence shown here is derived from an EMBL/GenBank/DDBJ whole genome shotgun (WGS) entry which is preliminary data.</text>
</comment>
<dbReference type="RefSeq" id="WP_057624829.1">
    <property type="nucleotide sequence ID" value="NZ_LKHV02000001.1"/>
</dbReference>
<dbReference type="AlphaFoldDB" id="A0A0Q9YQH0"/>
<evidence type="ECO:0000313" key="7">
    <source>
        <dbReference type="EMBL" id="KRG18307.1"/>
    </source>
</evidence>
<dbReference type="EMBL" id="LKHV02000001">
    <property type="protein sequence ID" value="MCS5708740.1"/>
    <property type="molecule type" value="Genomic_DNA"/>
</dbReference>
<dbReference type="Pfam" id="PF00069">
    <property type="entry name" value="Pkinase"/>
    <property type="match status" value="1"/>
</dbReference>
<dbReference type="PANTHER" id="PTHR24349">
    <property type="entry name" value="SERINE/THREONINE-PROTEIN KINASE"/>
    <property type="match status" value="1"/>
</dbReference>
<dbReference type="InterPro" id="IPR011009">
    <property type="entry name" value="Kinase-like_dom_sf"/>
</dbReference>
<dbReference type="InterPro" id="IPR017441">
    <property type="entry name" value="Protein_kinase_ATP_BS"/>
</dbReference>
<dbReference type="EC" id="2.7.11.1" evidence="7"/>
<dbReference type="Pfam" id="PF00702">
    <property type="entry name" value="Hydrolase"/>
    <property type="match status" value="1"/>
</dbReference>
<dbReference type="SUPFAM" id="SSF56784">
    <property type="entry name" value="HAD-like"/>
    <property type="match status" value="1"/>
</dbReference>
<dbReference type="SMART" id="SM00220">
    <property type="entry name" value="S_TKc"/>
    <property type="match status" value="1"/>
</dbReference>
<evidence type="ECO:0000256" key="3">
    <source>
        <dbReference type="ARBA" id="ARBA00022777"/>
    </source>
</evidence>
<keyword evidence="3 7" id="KW-0418">Kinase</keyword>
<organism evidence="7">
    <name type="scientific">Candidatus Berkiella cookevillensis</name>
    <dbReference type="NCBI Taxonomy" id="437022"/>
    <lineage>
        <taxon>Bacteria</taxon>
        <taxon>Pseudomonadati</taxon>
        <taxon>Pseudomonadota</taxon>
        <taxon>Gammaproteobacteria</taxon>
        <taxon>Candidatus Berkiellales</taxon>
        <taxon>Candidatus Berkiellaceae</taxon>
        <taxon>Candidatus Berkiella</taxon>
    </lineage>
</organism>
<proteinExistence type="predicted"/>
<evidence type="ECO:0000256" key="5">
    <source>
        <dbReference type="PROSITE-ProRule" id="PRU10141"/>
    </source>
</evidence>
<dbReference type="PATRIC" id="fig|1590042.3.peg.1780"/>
<accession>A0A0Q9YQH0</accession>
<reference evidence="7" key="1">
    <citation type="submission" date="2015-09" db="EMBL/GenBank/DDBJ databases">
        <title>Draft Genome Sequences of Two Novel Amoeba-resistant Intranuclear Bacteria, Candidatus Berkiella cookevillensis and Candidatus Berkiella aquae.</title>
        <authorList>
            <person name="Mehari Y.T."/>
            <person name="Arivett B.A."/>
            <person name="Farone A.L."/>
            <person name="Gunderson J.H."/>
            <person name="Farone M.B."/>
        </authorList>
    </citation>
    <scope>NUCLEOTIDE SEQUENCE [LARGE SCALE GENOMIC DNA]</scope>
    <source>
        <strain evidence="7">CC99</strain>
    </source>
</reference>
<reference evidence="8" key="3">
    <citation type="submission" date="2021-06" db="EMBL/GenBank/DDBJ databases">
        <title>Genomic Description and Analysis of Intracellular Bacteria, Candidatus Berkiella cookevillensis and Candidatus Berkiella aquae.</title>
        <authorList>
            <person name="Kidane D.T."/>
            <person name="Mehari Y.T."/>
            <person name="Rice F.C."/>
            <person name="Arivett B.A."/>
            <person name="Farone A.L."/>
            <person name="Berk S.G."/>
            <person name="Farone M.B."/>
        </authorList>
    </citation>
    <scope>NUCLEOTIDE SEQUENCE</scope>
    <source>
        <strain evidence="8">CC99</strain>
    </source>
</reference>
<dbReference type="STRING" id="437022.CC99x_01753"/>
<dbReference type="InterPro" id="IPR050205">
    <property type="entry name" value="CDPK_Ser/Thr_kinases"/>
</dbReference>
<dbReference type="GO" id="GO:0005524">
    <property type="term" value="F:ATP binding"/>
    <property type="evidence" value="ECO:0007669"/>
    <property type="project" value="UniProtKB-UniRule"/>
</dbReference>
<evidence type="ECO:0000256" key="2">
    <source>
        <dbReference type="ARBA" id="ARBA00022741"/>
    </source>
</evidence>
<dbReference type="PROSITE" id="PS50011">
    <property type="entry name" value="PROTEIN_KINASE_DOM"/>
    <property type="match status" value="1"/>
</dbReference>
<dbReference type="CDD" id="cd00180">
    <property type="entry name" value="PKc"/>
    <property type="match status" value="1"/>
</dbReference>
<reference evidence="8" key="2">
    <citation type="journal article" date="2016" name="Genome Announc.">
        <title>Draft Genome Sequences of Two Novel Amoeba-Resistant Intranuclear Bacteria, 'Candidatus Berkiella cookevillensis' and 'Candidatus Berkiella aquae'.</title>
        <authorList>
            <person name="Mehari Y.T."/>
            <person name="Arivett B.A."/>
            <person name="Farone A.L."/>
            <person name="Gunderson J.H."/>
            <person name="Farone M.B."/>
        </authorList>
    </citation>
    <scope>NUCLEOTIDE SEQUENCE</scope>
    <source>
        <strain evidence="8">CC99</strain>
    </source>
</reference>
<evidence type="ECO:0000313" key="9">
    <source>
        <dbReference type="Proteomes" id="UP000051494"/>
    </source>
</evidence>
<sequence>MPGTKLICFDFDQTIVNGHFHAAMRGRGVRANDTEPGVQVLQQDGTFKNMRTDQAVPKSSGASLETIEAFLASADGLKNGAEMAQTIREAIDNGHKIAITSFTHYPEVVLPTLKKLGLEDKYIQQICIVGGYPSHGKPDGSPDGKEQHITAAIQHFNKHGVGLRREDTMLVDDSTHNISKVPSGTTVIVPRDRNPPPTYFEAIRKFASKAPILTQQPQYPGYPQQTYSPPVSPPRYEQALPATKDGLFKVEPMDWAKAIQYFEKNPSTTKCDKKTNGLGCSFIKVGDAIYAIKTGSCLGEGAFGKVKTVQNMNGENFAVKVEGRTKRGDLDSEVKIMKMLGELQGEADRVYGKTFKGQYAQNKLYTVMKLKEGNELFEELYMGKKRGAPRKDLPDSQRLLLAIKAAEAIKVLHDKNIIHADIKPENFMANVKGENIVIGAIDFGFSMVLAPGQDKIIGGAKGSPIYCAPEIVQIINGNVYGRNPATFSKASDIYSIGKMFEHDFGLKMGEDFYRRILNPDPKMRPTMPQILDQLYTKLDMQPNLSSEVRMMTDNYLRERKINPQAFRDAQELRDSQVLTARVQSANNLGTLVKAINDYPWDIKNSQGIVMDKQKMIAAMTKILNDPKEVATIVAAKGMSQDAVRDANLTGNHGFYGKFMSFVQEQHQLNLATKAREEALTASVQSANNLGTLVKAINDYPWDIKNSQGIVMDKQKMIAAMTKILNDPKEVATIVAAKGMSQDAVRDANLTGNHGFYGKFMSFVQGQHQLNLATQAREAALTASVQSANNLGALVKIINNYPGDIKNSQGVVMDKQKMIAAMTEILNDPKKVAAIAAGGMPPSGVLTSNHDFLGKFISFAQEQHQLNLAKAREGAQKHQQKALEGIENFLAKDEKGIKSLYEEHSRSQSSVTVGRWMSNLHKDAGKAMFGKGKEREAQIKLLSDCITNLKDKGPDEKAVKIYAILTKIESEIGREHNSRESGMDKMIKAQKQNLETVYPDLKDPRNAAAIQKAGEAILKEVRSAEEVKENSKQRFR</sequence>
<keyword evidence="2 5" id="KW-0547">Nucleotide-binding</keyword>
<protein>
    <submittedName>
        <fullName evidence="7 8">Protein kinase</fullName>
        <ecNumber evidence="7">2.7.11.1</ecNumber>
    </submittedName>
</protein>
<feature type="binding site" evidence="5">
    <location>
        <position position="320"/>
    </location>
    <ligand>
        <name>ATP</name>
        <dbReference type="ChEBI" id="CHEBI:30616"/>
    </ligand>
</feature>
<dbReference type="OrthoDB" id="5633255at2"/>
<dbReference type="SUPFAM" id="SSF56112">
    <property type="entry name" value="Protein kinase-like (PK-like)"/>
    <property type="match status" value="1"/>
</dbReference>
<dbReference type="InterPro" id="IPR000719">
    <property type="entry name" value="Prot_kinase_dom"/>
</dbReference>
<dbReference type="InterPro" id="IPR023214">
    <property type="entry name" value="HAD_sf"/>
</dbReference>
<dbReference type="GO" id="GO:0004674">
    <property type="term" value="F:protein serine/threonine kinase activity"/>
    <property type="evidence" value="ECO:0007669"/>
    <property type="project" value="UniProtKB-EC"/>
</dbReference>
<dbReference type="Proteomes" id="UP000051494">
    <property type="component" value="Unassembled WGS sequence"/>
</dbReference>
<dbReference type="InterPro" id="IPR036412">
    <property type="entry name" value="HAD-like_sf"/>
</dbReference>
<dbReference type="PROSITE" id="PS00107">
    <property type="entry name" value="PROTEIN_KINASE_ATP"/>
    <property type="match status" value="1"/>
</dbReference>
<keyword evidence="9" id="KW-1185">Reference proteome</keyword>
<name>A0A0Q9YQH0_9GAMM</name>
<gene>
    <name evidence="7" type="primary">pknK</name>
    <name evidence="8" type="ORF">CC99x_007465</name>
    <name evidence="7" type="ORF">CC99x_01753</name>
</gene>
<evidence type="ECO:0000256" key="1">
    <source>
        <dbReference type="ARBA" id="ARBA00022679"/>
    </source>
</evidence>
<evidence type="ECO:0000313" key="8">
    <source>
        <dbReference type="EMBL" id="MCS5708740.1"/>
    </source>
</evidence>